<dbReference type="Pfam" id="PF09954">
    <property type="entry name" value="DUF2188"/>
    <property type="match status" value="1"/>
</dbReference>
<accession>A0A7W5YF57</accession>
<organism evidence="2 3">
    <name type="scientific">Alloprevotella rava</name>
    <dbReference type="NCBI Taxonomy" id="671218"/>
    <lineage>
        <taxon>Bacteria</taxon>
        <taxon>Pseudomonadati</taxon>
        <taxon>Bacteroidota</taxon>
        <taxon>Bacteroidia</taxon>
        <taxon>Bacteroidales</taxon>
        <taxon>Prevotellaceae</taxon>
        <taxon>Alloprevotella</taxon>
    </lineage>
</organism>
<dbReference type="RefSeq" id="WP_232528239.1">
    <property type="nucleotide sequence ID" value="NZ_JACICA010000001.1"/>
</dbReference>
<evidence type="ECO:0000313" key="2">
    <source>
        <dbReference type="EMBL" id="MBB3701861.1"/>
    </source>
</evidence>
<dbReference type="InterPro" id="IPR018691">
    <property type="entry name" value="DUF2188"/>
</dbReference>
<feature type="region of interest" description="Disordered" evidence="1">
    <location>
        <begin position="1"/>
        <end position="25"/>
    </location>
</feature>
<feature type="compositionally biased region" description="Basic and acidic residues" evidence="1">
    <location>
        <begin position="78"/>
        <end position="88"/>
    </location>
</feature>
<comment type="caution">
    <text evidence="2">The sequence shown here is derived from an EMBL/GenBank/DDBJ whole genome shotgun (WGS) entry which is preliminary data.</text>
</comment>
<sequence length="97" mass="11081">MKNSRVNNGNLKHVATKNRKEVNMAGKNIHVVRDGDQWKVKQENAQRSSGNFRTQQEAFERAREIAIKNSQEVAIHGLDGRIREKHSYGNDPYPPEG</sequence>
<dbReference type="AlphaFoldDB" id="A0A7W5YF57"/>
<protein>
    <submittedName>
        <fullName evidence="2">Uncharacterized protein YdaT</fullName>
    </submittedName>
</protein>
<proteinExistence type="predicted"/>
<gene>
    <name evidence="2" type="ORF">FHS60_000303</name>
</gene>
<reference evidence="2 3" key="1">
    <citation type="submission" date="2020-08" db="EMBL/GenBank/DDBJ databases">
        <title>Genomic Encyclopedia of Type Strains, Phase IV (KMG-IV): sequencing the most valuable type-strain genomes for metagenomic binning, comparative biology and taxonomic classification.</title>
        <authorList>
            <person name="Goeker M."/>
        </authorList>
    </citation>
    <scope>NUCLEOTIDE SEQUENCE [LARGE SCALE GENOMIC DNA]</scope>
    <source>
        <strain evidence="2 3">DSM 22548</strain>
    </source>
</reference>
<dbReference type="Proteomes" id="UP000541425">
    <property type="component" value="Unassembled WGS sequence"/>
</dbReference>
<feature type="region of interest" description="Disordered" evidence="1">
    <location>
        <begin position="78"/>
        <end position="97"/>
    </location>
</feature>
<feature type="compositionally biased region" description="Polar residues" evidence="1">
    <location>
        <begin position="1"/>
        <end position="10"/>
    </location>
</feature>
<dbReference type="EMBL" id="JACICA010000001">
    <property type="protein sequence ID" value="MBB3701861.1"/>
    <property type="molecule type" value="Genomic_DNA"/>
</dbReference>
<evidence type="ECO:0000256" key="1">
    <source>
        <dbReference type="SAM" id="MobiDB-lite"/>
    </source>
</evidence>
<name>A0A7W5YF57_9BACT</name>
<evidence type="ECO:0000313" key="3">
    <source>
        <dbReference type="Proteomes" id="UP000541425"/>
    </source>
</evidence>